<reference evidence="1 2" key="1">
    <citation type="submission" date="2018-08" db="EMBL/GenBank/DDBJ databases">
        <title>Sphingobium sp. EO9.</title>
        <authorList>
            <person name="Park Y."/>
            <person name="Kim K.H."/>
            <person name="Jeon C.O."/>
        </authorList>
    </citation>
    <scope>NUCLEOTIDE SEQUENCE [LARGE SCALE GENOMIC DNA]</scope>
    <source>
        <strain evidence="1 2">EO9</strain>
    </source>
</reference>
<dbReference type="AlphaFoldDB" id="A0A418YM59"/>
<proteinExistence type="predicted"/>
<keyword evidence="2" id="KW-1185">Reference proteome</keyword>
<comment type="caution">
    <text evidence="1">The sequence shown here is derived from an EMBL/GenBank/DDBJ whole genome shotgun (WGS) entry which is preliminary data.</text>
</comment>
<evidence type="ECO:0000313" key="2">
    <source>
        <dbReference type="Proteomes" id="UP000283469"/>
    </source>
</evidence>
<organism evidence="1 2">
    <name type="scientific">Sphingobium terrigena</name>
    <dbReference type="NCBI Taxonomy" id="2304063"/>
    <lineage>
        <taxon>Bacteria</taxon>
        <taxon>Pseudomonadati</taxon>
        <taxon>Pseudomonadota</taxon>
        <taxon>Alphaproteobacteria</taxon>
        <taxon>Sphingomonadales</taxon>
        <taxon>Sphingomonadaceae</taxon>
        <taxon>Sphingobium</taxon>
    </lineage>
</organism>
<gene>
    <name evidence="1" type="ORF">D0Z70_20845</name>
</gene>
<evidence type="ECO:0000313" key="1">
    <source>
        <dbReference type="EMBL" id="RJG52230.1"/>
    </source>
</evidence>
<protein>
    <submittedName>
        <fullName evidence="1">Uncharacterized protein</fullName>
    </submittedName>
</protein>
<name>A0A418YM59_9SPHN</name>
<dbReference type="EMBL" id="QVRA01000030">
    <property type="protein sequence ID" value="RJG52230.1"/>
    <property type="molecule type" value="Genomic_DNA"/>
</dbReference>
<sequence>MQQAVAQGYRISCVFMGPTGGRASMEIYAKGHHVTNPIDLNEISQADITRLVRDVWREYYAR</sequence>
<dbReference type="Proteomes" id="UP000283469">
    <property type="component" value="Unassembled WGS sequence"/>
</dbReference>
<accession>A0A418YM59</accession>